<reference evidence="1 2" key="1">
    <citation type="submission" date="2020-08" db="EMBL/GenBank/DDBJ databases">
        <title>Sequencing the genomes of 1000 actinobacteria strains.</title>
        <authorList>
            <person name="Klenk H.-P."/>
        </authorList>
    </citation>
    <scope>NUCLEOTIDE SEQUENCE [LARGE SCALE GENOMIC DNA]</scope>
    <source>
        <strain evidence="1 2">DSM 45486</strain>
    </source>
</reference>
<dbReference type="EMBL" id="JACHMO010000001">
    <property type="protein sequence ID" value="MBB5801252.1"/>
    <property type="molecule type" value="Genomic_DNA"/>
</dbReference>
<gene>
    <name evidence="1" type="ORF">F4560_001020</name>
</gene>
<protein>
    <submittedName>
        <fullName evidence="1">Uncharacterized protein</fullName>
    </submittedName>
</protein>
<dbReference type="RefSeq" id="WP_184916846.1">
    <property type="nucleotide sequence ID" value="NZ_JACHMO010000001.1"/>
</dbReference>
<keyword evidence="2" id="KW-1185">Reference proteome</keyword>
<sequence length="304" mass="32729">MADFKISLHPATGHGQYGLSDTVRAQVRPGDRQALSRWQLSTDERLPGWTPWYILQFPESELVDVPVTSSASQVIVDAPPPGMSIHVLVLVSGPGVSLPVEVQDYVIATLSRANGGSVALVTVPSPFDPASLTDVAQPPVGLTPWAIPGLQGEPEPFGWIVDAGLDGTRRSTEYNSSARAQRTAEDFSFPDFPGRLVPWDEKPDWFDDRGLLCALLLVPVAGEAQLFIDFRARCNHQHLAGDALQLVEAARSGQLDHGWSRLANGDLWTGISTARVLAELGGMTEDQWAVGPGQAQPDDEDPGV</sequence>
<proteinExistence type="predicted"/>
<dbReference type="Proteomes" id="UP000552097">
    <property type="component" value="Unassembled WGS sequence"/>
</dbReference>
<accession>A0A7W9LZ23</accession>
<evidence type="ECO:0000313" key="1">
    <source>
        <dbReference type="EMBL" id="MBB5801252.1"/>
    </source>
</evidence>
<dbReference type="AlphaFoldDB" id="A0A7W9LZ23"/>
<name>A0A7W9LZ23_9PSEU</name>
<evidence type="ECO:0000313" key="2">
    <source>
        <dbReference type="Proteomes" id="UP000552097"/>
    </source>
</evidence>
<comment type="caution">
    <text evidence="1">The sequence shown here is derived from an EMBL/GenBank/DDBJ whole genome shotgun (WGS) entry which is preliminary data.</text>
</comment>
<organism evidence="1 2">
    <name type="scientific">Saccharothrix ecbatanensis</name>
    <dbReference type="NCBI Taxonomy" id="1105145"/>
    <lineage>
        <taxon>Bacteria</taxon>
        <taxon>Bacillati</taxon>
        <taxon>Actinomycetota</taxon>
        <taxon>Actinomycetes</taxon>
        <taxon>Pseudonocardiales</taxon>
        <taxon>Pseudonocardiaceae</taxon>
        <taxon>Saccharothrix</taxon>
    </lineage>
</organism>